<dbReference type="AlphaFoldDB" id="A0A8J3GFL5"/>
<comment type="pathway">
    <text evidence="3 7">Carbohydrate degradation; pentose phosphate pathway; D-ribulose 5-phosphate from D-glucose 6-phosphate (oxidative stage): step 2/3.</text>
</comment>
<reference evidence="9" key="2">
    <citation type="submission" date="2020-09" db="EMBL/GenBank/DDBJ databases">
        <authorList>
            <person name="Sun Q."/>
            <person name="Kim S."/>
        </authorList>
    </citation>
    <scope>NUCLEOTIDE SEQUENCE</scope>
    <source>
        <strain evidence="9">KCTC 42097</strain>
    </source>
</reference>
<dbReference type="RefSeq" id="WP_189489064.1">
    <property type="nucleotide sequence ID" value="NZ_BMZO01000003.1"/>
</dbReference>
<dbReference type="GO" id="GO:0017057">
    <property type="term" value="F:6-phosphogluconolactonase activity"/>
    <property type="evidence" value="ECO:0007669"/>
    <property type="project" value="UniProtKB-UniRule"/>
</dbReference>
<comment type="function">
    <text evidence="2 7">Hydrolysis of 6-phosphogluconolactone to 6-phosphogluconate.</text>
</comment>
<accession>A0A8J3GFL5</accession>
<comment type="caution">
    <text evidence="9">The sequence shown here is derived from an EMBL/GenBank/DDBJ whole genome shotgun (WGS) entry which is preliminary data.</text>
</comment>
<dbReference type="PANTHER" id="PTHR11054">
    <property type="entry name" value="6-PHOSPHOGLUCONOLACTONASE"/>
    <property type="match status" value="1"/>
</dbReference>
<keyword evidence="10" id="KW-1185">Reference proteome</keyword>
<dbReference type="NCBIfam" id="TIGR01198">
    <property type="entry name" value="pgl"/>
    <property type="match status" value="1"/>
</dbReference>
<evidence type="ECO:0000313" key="9">
    <source>
        <dbReference type="EMBL" id="GHC67649.1"/>
    </source>
</evidence>
<evidence type="ECO:0000313" key="10">
    <source>
        <dbReference type="Proteomes" id="UP000641137"/>
    </source>
</evidence>
<sequence>MNITDLDWHLYEQRDHLAERLASDVAERLQNAIESRGGATLAVSGGSTPALFFEQLSYAAIDWQKITVTLVDERFVPESHERSNAKLVKEKLLKNAAAEVRFVPLYHDTARVEEAAARSSGEVGKFDWPLDVVVLGMGLDGHTASFFPDATTLEMLLDPSTSERVLPVQAQSAGEPRLTLSLPAIVSASFLALHIEGENKRDVLEETLGELGPEFSRTPTRRVLDAATTTPHIYWAP</sequence>
<dbReference type="CDD" id="cd01400">
    <property type="entry name" value="6PGL"/>
    <property type="match status" value="1"/>
</dbReference>
<dbReference type="EMBL" id="BMZO01000003">
    <property type="protein sequence ID" value="GHC67649.1"/>
    <property type="molecule type" value="Genomic_DNA"/>
</dbReference>
<dbReference type="GO" id="GO:0006098">
    <property type="term" value="P:pentose-phosphate shunt"/>
    <property type="evidence" value="ECO:0007669"/>
    <property type="project" value="UniProtKB-UniPathway"/>
</dbReference>
<evidence type="ECO:0000256" key="6">
    <source>
        <dbReference type="ARBA" id="ARBA00020337"/>
    </source>
</evidence>
<dbReference type="SUPFAM" id="SSF100950">
    <property type="entry name" value="NagB/RpiA/CoA transferase-like"/>
    <property type="match status" value="1"/>
</dbReference>
<dbReference type="EC" id="3.1.1.31" evidence="5 7"/>
<gene>
    <name evidence="7" type="primary">pgl</name>
    <name evidence="9" type="ORF">GCM10010136_11880</name>
</gene>
<dbReference type="InterPro" id="IPR037171">
    <property type="entry name" value="NagB/RpiA_transferase-like"/>
</dbReference>
<dbReference type="Gene3D" id="3.40.50.1360">
    <property type="match status" value="1"/>
</dbReference>
<dbReference type="InterPro" id="IPR039104">
    <property type="entry name" value="6PGL"/>
</dbReference>
<evidence type="ECO:0000256" key="2">
    <source>
        <dbReference type="ARBA" id="ARBA00002681"/>
    </source>
</evidence>
<comment type="catalytic activity">
    <reaction evidence="1 7">
        <text>6-phospho-D-glucono-1,5-lactone + H2O = 6-phospho-D-gluconate + H(+)</text>
        <dbReference type="Rhea" id="RHEA:12556"/>
        <dbReference type="ChEBI" id="CHEBI:15377"/>
        <dbReference type="ChEBI" id="CHEBI:15378"/>
        <dbReference type="ChEBI" id="CHEBI:57955"/>
        <dbReference type="ChEBI" id="CHEBI:58759"/>
        <dbReference type="EC" id="3.1.1.31"/>
    </reaction>
</comment>
<evidence type="ECO:0000256" key="7">
    <source>
        <dbReference type="RuleBase" id="RU365095"/>
    </source>
</evidence>
<organism evidence="9 10">
    <name type="scientific">Limoniibacter endophyticus</name>
    <dbReference type="NCBI Taxonomy" id="1565040"/>
    <lineage>
        <taxon>Bacteria</taxon>
        <taxon>Pseudomonadati</taxon>
        <taxon>Pseudomonadota</taxon>
        <taxon>Alphaproteobacteria</taxon>
        <taxon>Hyphomicrobiales</taxon>
        <taxon>Bartonellaceae</taxon>
        <taxon>Limoniibacter</taxon>
    </lineage>
</organism>
<evidence type="ECO:0000256" key="1">
    <source>
        <dbReference type="ARBA" id="ARBA00000832"/>
    </source>
</evidence>
<feature type="domain" description="Glucosamine/galactosamine-6-phosphate isomerase" evidence="8">
    <location>
        <begin position="13"/>
        <end position="226"/>
    </location>
</feature>
<dbReference type="InterPro" id="IPR006148">
    <property type="entry name" value="Glc/Gal-6P_isomerase"/>
</dbReference>
<reference evidence="9" key="1">
    <citation type="journal article" date="2014" name="Int. J. Syst. Evol. Microbiol.">
        <title>Complete genome sequence of Corynebacterium casei LMG S-19264T (=DSM 44701T), isolated from a smear-ripened cheese.</title>
        <authorList>
            <consortium name="US DOE Joint Genome Institute (JGI-PGF)"/>
            <person name="Walter F."/>
            <person name="Albersmeier A."/>
            <person name="Kalinowski J."/>
            <person name="Ruckert C."/>
        </authorList>
    </citation>
    <scope>NUCLEOTIDE SEQUENCE</scope>
    <source>
        <strain evidence="9">KCTC 42097</strain>
    </source>
</reference>
<evidence type="ECO:0000259" key="8">
    <source>
        <dbReference type="Pfam" id="PF01182"/>
    </source>
</evidence>
<evidence type="ECO:0000256" key="4">
    <source>
        <dbReference type="ARBA" id="ARBA00010662"/>
    </source>
</evidence>
<name>A0A8J3GFL5_9HYPH</name>
<dbReference type="PANTHER" id="PTHR11054:SF0">
    <property type="entry name" value="6-PHOSPHOGLUCONOLACTONASE"/>
    <property type="match status" value="1"/>
</dbReference>
<proteinExistence type="inferred from homology"/>
<keyword evidence="7" id="KW-0378">Hydrolase</keyword>
<dbReference type="Proteomes" id="UP000641137">
    <property type="component" value="Unassembled WGS sequence"/>
</dbReference>
<evidence type="ECO:0000256" key="3">
    <source>
        <dbReference type="ARBA" id="ARBA00004961"/>
    </source>
</evidence>
<dbReference type="InterPro" id="IPR005900">
    <property type="entry name" value="6-phosphogluconolactonase_DevB"/>
</dbReference>
<dbReference type="GO" id="GO:0005975">
    <property type="term" value="P:carbohydrate metabolic process"/>
    <property type="evidence" value="ECO:0007669"/>
    <property type="project" value="UniProtKB-UniRule"/>
</dbReference>
<protein>
    <recommendedName>
        <fullName evidence="6 7">6-phosphogluconolactonase</fullName>
        <shortName evidence="7">6PGL</shortName>
        <ecNumber evidence="5 7">3.1.1.31</ecNumber>
    </recommendedName>
</protein>
<dbReference type="UniPathway" id="UPA00115">
    <property type="reaction ID" value="UER00409"/>
</dbReference>
<comment type="similarity">
    <text evidence="4 7">Belongs to the glucosamine/galactosamine-6-phosphate isomerase family. 6-phosphogluconolactonase subfamily.</text>
</comment>
<dbReference type="Pfam" id="PF01182">
    <property type="entry name" value="Glucosamine_iso"/>
    <property type="match status" value="1"/>
</dbReference>
<evidence type="ECO:0000256" key="5">
    <source>
        <dbReference type="ARBA" id="ARBA00013198"/>
    </source>
</evidence>